<dbReference type="AlphaFoldDB" id="A0A966FVX3"/>
<feature type="region of interest" description="Disordered" evidence="1">
    <location>
        <begin position="24"/>
        <end position="45"/>
    </location>
</feature>
<dbReference type="EMBL" id="JAADAI010000011">
    <property type="protein sequence ID" value="NCS55708.1"/>
    <property type="molecule type" value="Genomic_DNA"/>
</dbReference>
<accession>A0A966FVX3</accession>
<comment type="caution">
    <text evidence="2">The sequence shown here is derived from an EMBL/GenBank/DDBJ whole genome shotgun (WGS) entry which is preliminary data.</text>
</comment>
<proteinExistence type="predicted"/>
<evidence type="ECO:0000256" key="1">
    <source>
        <dbReference type="SAM" id="MobiDB-lite"/>
    </source>
</evidence>
<protein>
    <submittedName>
        <fullName evidence="2">Uncharacterized protein</fullName>
    </submittedName>
</protein>
<reference evidence="2" key="1">
    <citation type="journal article" date="2019" name="Mol. Ecol.">
        <title>Genome evolution and host-microbiome shifts correspond with intraspecific niche divergence within harmful algal bloom-forming Microcystis aeruginosa.</title>
        <authorList>
            <person name="Jackrel S.L."/>
            <person name="White J.D."/>
            <person name="Evans J.T."/>
            <person name="Buffin K."/>
            <person name="Hayden K."/>
            <person name="Sarnelle O."/>
            <person name="Denef V.J."/>
        </authorList>
    </citation>
    <scope>NUCLEOTIDE SEQUENCE</scope>
    <source>
        <strain evidence="2">G11-04</strain>
    </source>
</reference>
<evidence type="ECO:0000313" key="3">
    <source>
        <dbReference type="Proteomes" id="UP000799330"/>
    </source>
</evidence>
<name>A0A966FVX3_MICAE</name>
<evidence type="ECO:0000313" key="2">
    <source>
        <dbReference type="EMBL" id="NCS55708.1"/>
    </source>
</evidence>
<dbReference type="Proteomes" id="UP000799330">
    <property type="component" value="Unassembled WGS sequence"/>
</dbReference>
<sequence>MYESKRKTRMIEIKKFLGSDGYTDNHRRAAPSLDRQLSLKRRCQM</sequence>
<organism evidence="2 3">
    <name type="scientific">Microcystis aeruginosa G11-04</name>
    <dbReference type="NCBI Taxonomy" id="2685956"/>
    <lineage>
        <taxon>Bacteria</taxon>
        <taxon>Bacillati</taxon>
        <taxon>Cyanobacteriota</taxon>
        <taxon>Cyanophyceae</taxon>
        <taxon>Oscillatoriophycideae</taxon>
        <taxon>Chroococcales</taxon>
        <taxon>Microcystaceae</taxon>
        <taxon>Microcystis</taxon>
    </lineage>
</organism>
<gene>
    <name evidence="2" type="ORF">GPJ16_01560</name>
</gene>